<keyword evidence="5" id="KW-0378">Hydrolase</keyword>
<accession>A0AAN5I536</accession>
<proteinExistence type="inferred from homology"/>
<evidence type="ECO:0000256" key="5">
    <source>
        <dbReference type="ARBA" id="ARBA00022801"/>
    </source>
</evidence>
<protein>
    <recommendedName>
        <fullName evidence="13">Peptidase</fullName>
    </recommendedName>
</protein>
<keyword evidence="4" id="KW-0479">Metal-binding</keyword>
<feature type="domain" description="Peptidase M13 C-terminal" evidence="9">
    <location>
        <begin position="605"/>
        <end position="814"/>
    </location>
</feature>
<dbReference type="Proteomes" id="UP001328107">
    <property type="component" value="Unassembled WGS sequence"/>
</dbReference>
<dbReference type="Gene3D" id="1.10.1380.10">
    <property type="entry name" value="Neutral endopeptidase , domain2"/>
    <property type="match status" value="2"/>
</dbReference>
<name>A0AAN5I536_9BILA</name>
<evidence type="ECO:0000256" key="2">
    <source>
        <dbReference type="ARBA" id="ARBA00007357"/>
    </source>
</evidence>
<organism evidence="11 12">
    <name type="scientific">Pristionchus mayeri</name>
    <dbReference type="NCBI Taxonomy" id="1317129"/>
    <lineage>
        <taxon>Eukaryota</taxon>
        <taxon>Metazoa</taxon>
        <taxon>Ecdysozoa</taxon>
        <taxon>Nematoda</taxon>
        <taxon>Chromadorea</taxon>
        <taxon>Rhabditida</taxon>
        <taxon>Rhabditina</taxon>
        <taxon>Diplogasteromorpha</taxon>
        <taxon>Diplogasteroidea</taxon>
        <taxon>Neodiplogasteridae</taxon>
        <taxon>Pristionchus</taxon>
    </lineage>
</organism>
<dbReference type="Pfam" id="PF01431">
    <property type="entry name" value="Peptidase_M13"/>
    <property type="match status" value="2"/>
</dbReference>
<keyword evidence="7" id="KW-0482">Metalloprotease</keyword>
<evidence type="ECO:0000256" key="7">
    <source>
        <dbReference type="ARBA" id="ARBA00023049"/>
    </source>
</evidence>
<feature type="domain" description="Peptidase M13 N-terminal" evidence="10">
    <location>
        <begin position="117"/>
        <end position="543"/>
    </location>
</feature>
<evidence type="ECO:0000313" key="12">
    <source>
        <dbReference type="Proteomes" id="UP001328107"/>
    </source>
</evidence>
<dbReference type="Gene3D" id="3.40.390.10">
    <property type="entry name" value="Collagenase (Catalytic Domain)"/>
    <property type="match status" value="2"/>
</dbReference>
<comment type="caution">
    <text evidence="11">The sequence shown here is derived from an EMBL/GenBank/DDBJ whole genome shotgun (WGS) entry which is preliminary data.</text>
</comment>
<evidence type="ECO:0000256" key="8">
    <source>
        <dbReference type="SAM" id="MobiDB-lite"/>
    </source>
</evidence>
<sequence length="1585" mass="176750">MLKILKYLFGIALILAVLGTLGLSIASLITVLNIQDTINSQFSTAPTAPTSAKPDISTVSTPAAINPSEDPTDAPNPSTAVNTIPVAKPISDNDPRYPAYQGMSELLSTWMNRSINPCDDFYEFTCGAGKEGQEMSFDLSDDSITESMLEQLRKPSASFNSYPLPVRQMKWFYDSCMTGATEVCAEFAARSVRIFNDLRNSNPGVGFPALYPKETTAATPEQLAAFLGYSVGTNGLTTLVDVGVDTDWKDPHNSKGGYALLVDQPATLFISTFYTKMYNDYADLVVDEIFNEINAAAQLLNIKNVDQKQVKKDAEEVAQLDFDLATKYSTDDSTRRQYARSYNPYSVEGLQKMAPFIDWKTFFDKVFVPVGTSVDGSFRSIAMEPEKLALLSADIASGAISSRAINNYLYLRALNQNYLPKVKAIHKNSVIDGFRREKRPINRKVRRVPKTEPQEMGEYTPKESNCQGLTTQFLTWANTRLFVDANYPTAKDKQNVREQTTSIVSSILVAFRAQIDLLDWMTPASKKGAYQKIDNLVVNIAFPDWVLDDAKLTDYYKKLTTKQADAYLNQIDQLNAFGLYEAFSPLVNGAPTDRTDFSGPAAITNAWYQPEVNSITFPGGILHAPFYDFNYPAAINYGGLGVIAGHELTHGFDDQGVQWEGTGILNSWMDDNSTKSFTDMAQCVVNEYSRFCPLGKGQPCVDGDQTQGENIADNGGIQAAYKAFKAYEALHGPDPLLPGFGSDFTADQLFFLGFAQVWCQYPPSDYSLLTQILVDPHSPSLYRVLGTVQNIPAFQKAFNCPIGSTYTPVKHCNVWTSEPTTGAPVNVKGEPIVPENDVNVAPAERISPQDMEKYSVYQNTLAIYKASANLTVDPCDDFYQYSCGAYPGPKNTFYDLEQANNKVIYDKLNDPDYQETIANSSALTMLQTLYTSCVAEAQQPSIATTNYLQPKVLKFRNMINQDIPLIGGTGAVHVTPEDYGNALGYLSFQLGIDTLVTPMVDTNWDDPQAAKPETTNGYQLFLDQASTYHVRAFYEDGNWEQKRDGYKAQVKSLVQAYAMQDETAQLPADYVDMIDKALEMERDIAITYSRTDEEGRNYARQWKPKMLNALPPDVDWDKFFSLAPKDAQVWIQTKNIVMNEFDYTSNMFTYLGNKGDDRALVNYLFIRLILDNSGLIPCANGMCVSVKRELAKKKVPEHTGKSRISHRRLPLPSRAALNDDDADGMGCAEEIGAMADAQARVYIDGRFPTEADRTRIRSSILGVMNNIVDSMKAMIDQLDWMTEDSKKKAANKASNIQVNPAFPDFILDRDQLDAKYTDLTFEDGDSYYDMLDKITIYTINQQFAYLTYPKADRTDFLGQTAVVNAWYDPELNSITFPAGILVQPYFDVNYPAGMNYGGVGIVAGHELTHGFDDEGVQWDFDGRLNSWMDADSQAGFNSMAQCVIDEYSQFCPLPEGFSPRCTDGVRTQGENIADNGGIHSSWRAYQAHLELDGPDPLFMDRVFSQYSENQLFFLNFAQLWCQSKSMMTESYISNQLMTNVHSMGPYRTLGTLQNIPAFQTNYNCQRGSTYAPVNHCSVWVPTKMA</sequence>
<comment type="similarity">
    <text evidence="2">Belongs to the peptidase M13 family.</text>
</comment>
<dbReference type="InterPro" id="IPR018497">
    <property type="entry name" value="Peptidase_M13_C"/>
</dbReference>
<reference evidence="12" key="1">
    <citation type="submission" date="2022-10" db="EMBL/GenBank/DDBJ databases">
        <title>Genome assembly of Pristionchus species.</title>
        <authorList>
            <person name="Yoshida K."/>
            <person name="Sommer R.J."/>
        </authorList>
    </citation>
    <scope>NUCLEOTIDE SEQUENCE [LARGE SCALE GENOMIC DNA]</scope>
    <source>
        <strain evidence="12">RS5460</strain>
    </source>
</reference>
<gene>
    <name evidence="11" type="ORF">PMAYCL1PPCAC_22812</name>
</gene>
<evidence type="ECO:0000313" key="11">
    <source>
        <dbReference type="EMBL" id="GMR52617.1"/>
    </source>
</evidence>
<dbReference type="CDD" id="cd08662">
    <property type="entry name" value="M13"/>
    <property type="match status" value="2"/>
</dbReference>
<dbReference type="GO" id="GO:0004222">
    <property type="term" value="F:metalloendopeptidase activity"/>
    <property type="evidence" value="ECO:0007669"/>
    <property type="project" value="InterPro"/>
</dbReference>
<dbReference type="PROSITE" id="PS51885">
    <property type="entry name" value="NEPRILYSIN"/>
    <property type="match status" value="2"/>
</dbReference>
<dbReference type="InterPro" id="IPR000718">
    <property type="entry name" value="Peptidase_M13"/>
</dbReference>
<evidence type="ECO:0000259" key="10">
    <source>
        <dbReference type="Pfam" id="PF05649"/>
    </source>
</evidence>
<comment type="cofactor">
    <cofactor evidence="1">
        <name>Zn(2+)</name>
        <dbReference type="ChEBI" id="CHEBI:29105"/>
    </cofactor>
</comment>
<evidence type="ECO:0000256" key="4">
    <source>
        <dbReference type="ARBA" id="ARBA00022723"/>
    </source>
</evidence>
<dbReference type="GO" id="GO:0046872">
    <property type="term" value="F:metal ion binding"/>
    <property type="evidence" value="ECO:0007669"/>
    <property type="project" value="UniProtKB-KW"/>
</dbReference>
<dbReference type="Pfam" id="PF05649">
    <property type="entry name" value="Peptidase_M13_N"/>
    <property type="match status" value="2"/>
</dbReference>
<feature type="region of interest" description="Disordered" evidence="8">
    <location>
        <begin position="44"/>
        <end position="82"/>
    </location>
</feature>
<dbReference type="GO" id="GO:0005886">
    <property type="term" value="C:plasma membrane"/>
    <property type="evidence" value="ECO:0007669"/>
    <property type="project" value="TreeGrafter"/>
</dbReference>
<dbReference type="PRINTS" id="PR00786">
    <property type="entry name" value="NEPRILYSIN"/>
</dbReference>
<keyword evidence="12" id="KW-1185">Reference proteome</keyword>
<evidence type="ECO:0000256" key="1">
    <source>
        <dbReference type="ARBA" id="ARBA00001947"/>
    </source>
</evidence>
<feature type="domain" description="Peptidase M13 C-terminal" evidence="9">
    <location>
        <begin position="1364"/>
        <end position="1578"/>
    </location>
</feature>
<dbReference type="PANTHER" id="PTHR11733">
    <property type="entry name" value="ZINC METALLOPROTEASE FAMILY M13 NEPRILYSIN-RELATED"/>
    <property type="match status" value="1"/>
</dbReference>
<dbReference type="GO" id="GO:0016485">
    <property type="term" value="P:protein processing"/>
    <property type="evidence" value="ECO:0007669"/>
    <property type="project" value="TreeGrafter"/>
</dbReference>
<keyword evidence="3" id="KW-0645">Protease</keyword>
<dbReference type="SUPFAM" id="SSF55486">
    <property type="entry name" value="Metalloproteases ('zincins'), catalytic domain"/>
    <property type="match status" value="2"/>
</dbReference>
<dbReference type="InterPro" id="IPR008753">
    <property type="entry name" value="Peptidase_M13_N"/>
</dbReference>
<evidence type="ECO:0000259" key="9">
    <source>
        <dbReference type="Pfam" id="PF01431"/>
    </source>
</evidence>
<dbReference type="InterPro" id="IPR024079">
    <property type="entry name" value="MetalloPept_cat_dom_sf"/>
</dbReference>
<feature type="domain" description="Peptidase M13 N-terminal" evidence="10">
    <location>
        <begin position="874"/>
        <end position="1303"/>
    </location>
</feature>
<dbReference type="InterPro" id="IPR042089">
    <property type="entry name" value="Peptidase_M13_dom_2"/>
</dbReference>
<evidence type="ECO:0000256" key="6">
    <source>
        <dbReference type="ARBA" id="ARBA00022833"/>
    </source>
</evidence>
<keyword evidence="6" id="KW-0862">Zinc</keyword>
<dbReference type="PANTHER" id="PTHR11733:SF240">
    <property type="entry name" value="GH14155P-RELATED"/>
    <property type="match status" value="1"/>
</dbReference>
<evidence type="ECO:0000256" key="3">
    <source>
        <dbReference type="ARBA" id="ARBA00022670"/>
    </source>
</evidence>
<evidence type="ECO:0008006" key="13">
    <source>
        <dbReference type="Google" id="ProtNLM"/>
    </source>
</evidence>
<dbReference type="EMBL" id="BTRK01000005">
    <property type="protein sequence ID" value="GMR52617.1"/>
    <property type="molecule type" value="Genomic_DNA"/>
</dbReference>